<comment type="cofactor">
    <cofactor evidence="6">
        <name>[4Fe-4S] cluster</name>
        <dbReference type="ChEBI" id="CHEBI:49883"/>
    </cofactor>
    <text evidence="6">Binds 1 [4Fe-4S] cluster.</text>
</comment>
<feature type="compositionally biased region" description="Basic and acidic residues" evidence="8">
    <location>
        <begin position="283"/>
        <end position="292"/>
    </location>
</feature>
<dbReference type="InterPro" id="IPR006138">
    <property type="entry name" value="NADH_UQ_OxRdtase_20Kd_su"/>
</dbReference>
<feature type="binding site" evidence="6">
    <location>
        <position position="62"/>
    </location>
    <ligand>
        <name>[4Fe-4S] cluster</name>
        <dbReference type="ChEBI" id="CHEBI:49883"/>
    </ligand>
</feature>
<keyword evidence="6 7" id="KW-0411">Iron-sulfur</keyword>
<comment type="similarity">
    <text evidence="1 6 7">Belongs to the complex I 20 kDa subunit family.</text>
</comment>
<evidence type="ECO:0000256" key="8">
    <source>
        <dbReference type="SAM" id="MobiDB-lite"/>
    </source>
</evidence>
<keyword evidence="6" id="KW-1003">Cell membrane</keyword>
<keyword evidence="6" id="KW-0472">Membrane</keyword>
<dbReference type="NCBIfam" id="NF005012">
    <property type="entry name" value="PRK06411.1"/>
    <property type="match status" value="1"/>
</dbReference>
<dbReference type="GO" id="GO:0051539">
    <property type="term" value="F:4 iron, 4 sulfur cluster binding"/>
    <property type="evidence" value="ECO:0007669"/>
    <property type="project" value="UniProtKB-KW"/>
</dbReference>
<keyword evidence="5 6" id="KW-0520">NAD</keyword>
<dbReference type="Proteomes" id="UP000500843">
    <property type="component" value="Chromosome 2"/>
</dbReference>
<evidence type="ECO:0000256" key="2">
    <source>
        <dbReference type="ARBA" id="ARBA00022448"/>
    </source>
</evidence>
<keyword evidence="3 6" id="KW-0874">Quinone</keyword>
<proteinExistence type="inferred from homology"/>
<dbReference type="GO" id="GO:0015990">
    <property type="term" value="P:electron transport coupled proton transport"/>
    <property type="evidence" value="ECO:0007669"/>
    <property type="project" value="TreeGrafter"/>
</dbReference>
<name>A0A7D4GCN7_9BACT</name>
<keyword evidence="6 7" id="KW-0004">4Fe-4S</keyword>
<dbReference type="InterPro" id="IPR006137">
    <property type="entry name" value="NADH_UbQ_OxRdtase-like_20kDa"/>
</dbReference>
<dbReference type="GO" id="GO:0048038">
    <property type="term" value="F:quinone binding"/>
    <property type="evidence" value="ECO:0007669"/>
    <property type="project" value="UniProtKB-KW"/>
</dbReference>
<dbReference type="GO" id="GO:0045271">
    <property type="term" value="C:respiratory chain complex I"/>
    <property type="evidence" value="ECO:0007669"/>
    <property type="project" value="TreeGrafter"/>
</dbReference>
<organism evidence="10 11">
    <name type="scientific">Prevotella melaninogenica</name>
    <dbReference type="NCBI Taxonomy" id="28132"/>
    <lineage>
        <taxon>Bacteria</taxon>
        <taxon>Pseudomonadati</taxon>
        <taxon>Bacteroidota</taxon>
        <taxon>Bacteroidia</taxon>
        <taxon>Bacteroidales</taxon>
        <taxon>Prevotellaceae</taxon>
        <taxon>Prevotella</taxon>
    </lineage>
</organism>
<evidence type="ECO:0000256" key="4">
    <source>
        <dbReference type="ARBA" id="ARBA00022967"/>
    </source>
</evidence>
<dbReference type="Pfam" id="PF01058">
    <property type="entry name" value="Oxidored_q6"/>
    <property type="match status" value="1"/>
</dbReference>
<feature type="binding site" evidence="6">
    <location>
        <position position="158"/>
    </location>
    <ligand>
        <name>[4Fe-4S] cluster</name>
        <dbReference type="ChEBI" id="CHEBI:49883"/>
    </ligand>
</feature>
<dbReference type="NCBIfam" id="TIGR01957">
    <property type="entry name" value="nuoB_fam"/>
    <property type="match status" value="1"/>
</dbReference>
<keyword evidence="4 6" id="KW-1278">Translocase</keyword>
<sequence>MEIRKPKIKSLPYDEWKDNDTLSKMASELNDGGTNLVLGNLDQLINWGRSNSLWSLTFATSCCGIEFMSVGCARYDFSRFGFEVTRNSPRQADLIMCAGTITNKMAPALKRLYDQMAEPKYVIAVGGCAISGGPFKDSYHVMRGIDEIIPVDVYIPGCPPRPEAIIYGMMQLQRKVKVEKFFGGVNHKQSTEERELGKSNAELIFSEKLGINPEEIKEKREAAWNEAKNPAPKPARPVVKPTAAAVKPADVSAKPAEAATTSSEPVAPKKDTIVVNQPVTQEDVEKLGKEIDQIDATSKAADETATNN</sequence>
<dbReference type="GO" id="GO:0005506">
    <property type="term" value="F:iron ion binding"/>
    <property type="evidence" value="ECO:0007669"/>
    <property type="project" value="UniProtKB-UniRule"/>
</dbReference>
<evidence type="ECO:0000256" key="5">
    <source>
        <dbReference type="ARBA" id="ARBA00023027"/>
    </source>
</evidence>
<keyword evidence="10" id="KW-0560">Oxidoreductase</keyword>
<comment type="subcellular location">
    <subcellularLocation>
        <location evidence="6">Cell membrane</location>
        <topology evidence="6">Peripheral membrane protein</topology>
        <orientation evidence="6">Cytoplasmic side</orientation>
    </subcellularLocation>
</comment>
<comment type="subunit">
    <text evidence="6">NDH-1 is composed of 14 different subunits. Subunits NuoB, C, D, E, F, and G constitute the peripheral sector of the complex.</text>
</comment>
<dbReference type="FunFam" id="3.40.50.12280:FF:000002">
    <property type="entry name" value="NADH-quinone oxidoreductase subunit B"/>
    <property type="match status" value="1"/>
</dbReference>
<dbReference type="RefSeq" id="WP_004360903.1">
    <property type="nucleotide sequence ID" value="NZ_CP054011.1"/>
</dbReference>
<gene>
    <name evidence="6" type="primary">nuoB</name>
    <name evidence="10" type="ORF">FIU21_07395</name>
</gene>
<dbReference type="SUPFAM" id="SSF56770">
    <property type="entry name" value="HydA/Nqo6-like"/>
    <property type="match status" value="1"/>
</dbReference>
<feature type="binding site" evidence="6">
    <location>
        <position position="63"/>
    </location>
    <ligand>
        <name>[4Fe-4S] cluster</name>
        <dbReference type="ChEBI" id="CHEBI:49883"/>
    </ligand>
</feature>
<evidence type="ECO:0000256" key="3">
    <source>
        <dbReference type="ARBA" id="ARBA00022719"/>
    </source>
</evidence>
<feature type="binding site" evidence="6">
    <location>
        <position position="128"/>
    </location>
    <ligand>
        <name>[4Fe-4S] cluster</name>
        <dbReference type="ChEBI" id="CHEBI:49883"/>
    </ligand>
</feature>
<protein>
    <recommendedName>
        <fullName evidence="6">NADH-quinone oxidoreductase subunit B</fullName>
        <ecNumber evidence="6">7.1.1.-</ecNumber>
    </recommendedName>
    <alternativeName>
        <fullName evidence="6">NADH dehydrogenase I subunit B</fullName>
    </alternativeName>
    <alternativeName>
        <fullName evidence="6">NDH-1 subunit B</fullName>
    </alternativeName>
</protein>
<dbReference type="EC" id="7.1.1.-" evidence="6"/>
<keyword evidence="2 6" id="KW-0813">Transport</keyword>
<dbReference type="GO" id="GO:0008137">
    <property type="term" value="F:NADH dehydrogenase (ubiquinone) activity"/>
    <property type="evidence" value="ECO:0007669"/>
    <property type="project" value="InterPro"/>
</dbReference>
<dbReference type="GO" id="GO:0050136">
    <property type="term" value="F:NADH dehydrogenase (quinone) (non-electrogenic) activity"/>
    <property type="evidence" value="ECO:0007669"/>
    <property type="project" value="UniProtKB-UniRule"/>
</dbReference>
<dbReference type="HAMAP" id="MF_01356">
    <property type="entry name" value="NDH1_NuoB"/>
    <property type="match status" value="1"/>
</dbReference>
<evidence type="ECO:0000313" key="10">
    <source>
        <dbReference type="EMBL" id="QKH88790.1"/>
    </source>
</evidence>
<dbReference type="GO" id="GO:0005886">
    <property type="term" value="C:plasma membrane"/>
    <property type="evidence" value="ECO:0007669"/>
    <property type="project" value="UniProtKB-SubCell"/>
</dbReference>
<keyword evidence="6 7" id="KW-0479">Metal-binding</keyword>
<dbReference type="NCBIfam" id="NF011391">
    <property type="entry name" value="PRK14816.1"/>
    <property type="match status" value="1"/>
</dbReference>
<comment type="function">
    <text evidence="6">NDH-1 shuttles electrons from NADH, via FMN and iron-sulfur (Fe-S) centers, to quinones in the respiratory chain. The immediate electron acceptor for the enzyme in this species is believed to be a menaquinone. Couples the redox reaction to proton translocation (for every two electrons transferred, four hydrogen ions are translocated across the cytoplasmic membrane), and thus conserves the redox energy in a proton gradient.</text>
</comment>
<evidence type="ECO:0000313" key="11">
    <source>
        <dbReference type="Proteomes" id="UP000500843"/>
    </source>
</evidence>
<evidence type="ECO:0000256" key="6">
    <source>
        <dbReference type="HAMAP-Rule" id="MF_01356"/>
    </source>
</evidence>
<dbReference type="PANTHER" id="PTHR11995:SF14">
    <property type="entry name" value="NADH DEHYDROGENASE [UBIQUINONE] IRON-SULFUR PROTEIN 7, MITOCHONDRIAL"/>
    <property type="match status" value="1"/>
</dbReference>
<keyword evidence="6 7" id="KW-0408">Iron</keyword>
<feature type="region of interest" description="Disordered" evidence="8">
    <location>
        <begin position="246"/>
        <end position="308"/>
    </location>
</feature>
<dbReference type="Gene3D" id="3.40.50.12280">
    <property type="match status" value="1"/>
</dbReference>
<evidence type="ECO:0000259" key="9">
    <source>
        <dbReference type="Pfam" id="PF01058"/>
    </source>
</evidence>
<comment type="catalytic activity">
    <reaction evidence="6">
        <text>a quinone + NADH + 5 H(+)(in) = a quinol + NAD(+) + 4 H(+)(out)</text>
        <dbReference type="Rhea" id="RHEA:57888"/>
        <dbReference type="ChEBI" id="CHEBI:15378"/>
        <dbReference type="ChEBI" id="CHEBI:24646"/>
        <dbReference type="ChEBI" id="CHEBI:57540"/>
        <dbReference type="ChEBI" id="CHEBI:57945"/>
        <dbReference type="ChEBI" id="CHEBI:132124"/>
    </reaction>
</comment>
<accession>A0A7D4GCN7</accession>
<evidence type="ECO:0000256" key="1">
    <source>
        <dbReference type="ARBA" id="ARBA00009173"/>
    </source>
</evidence>
<feature type="domain" description="NADH:ubiquinone oxidoreductase-like 20kDa subunit" evidence="9">
    <location>
        <begin position="62"/>
        <end position="172"/>
    </location>
</feature>
<evidence type="ECO:0000256" key="7">
    <source>
        <dbReference type="RuleBase" id="RU004464"/>
    </source>
</evidence>
<dbReference type="AlphaFoldDB" id="A0A7D4GCN7"/>
<dbReference type="PANTHER" id="PTHR11995">
    <property type="entry name" value="NADH DEHYDROGENASE"/>
    <property type="match status" value="1"/>
</dbReference>
<reference evidence="10 11" key="1">
    <citation type="submission" date="2020-05" db="EMBL/GenBank/DDBJ databases">
        <title>FDA dAtabase for Regulatory Grade micrObial Sequences (FDA-ARGOS): Supporting development and validation of Infectious Disease Dx tests.</title>
        <authorList>
            <person name="Moreno J."/>
            <person name="Tallon L."/>
            <person name="Sadzewicz L."/>
            <person name="Zhao X."/>
            <person name="Vavikolanu K."/>
            <person name="Mehta A."/>
            <person name="Aluvathingal J."/>
            <person name="Nadendla S."/>
            <person name="Myers T."/>
            <person name="Yan Y."/>
            <person name="Sichtig H."/>
        </authorList>
    </citation>
    <scope>NUCLEOTIDE SEQUENCE [LARGE SCALE GENOMIC DNA]</scope>
    <source>
        <strain evidence="10 11">FDAARGOS_760</strain>
    </source>
</reference>
<dbReference type="EMBL" id="CP054011">
    <property type="protein sequence ID" value="QKH88790.1"/>
    <property type="molecule type" value="Genomic_DNA"/>
</dbReference>
<dbReference type="GO" id="GO:0009060">
    <property type="term" value="P:aerobic respiration"/>
    <property type="evidence" value="ECO:0007669"/>
    <property type="project" value="TreeGrafter"/>
</dbReference>